<evidence type="ECO:0000256" key="2">
    <source>
        <dbReference type="ARBA" id="ARBA00022475"/>
    </source>
</evidence>
<comment type="subcellular location">
    <subcellularLocation>
        <location evidence="1">Cell membrane</location>
        <topology evidence="1">Multi-pass membrane protein</topology>
    </subcellularLocation>
</comment>
<feature type="transmembrane region" description="Helical" evidence="7">
    <location>
        <begin position="162"/>
        <end position="179"/>
    </location>
</feature>
<feature type="region of interest" description="Disordered" evidence="6">
    <location>
        <begin position="313"/>
        <end position="334"/>
    </location>
</feature>
<evidence type="ECO:0000313" key="8">
    <source>
        <dbReference type="EMBL" id="SDC08595.1"/>
    </source>
</evidence>
<dbReference type="AlphaFoldDB" id="A0A1G6IRE2"/>
<name>A0A1G6IRE2_9BACL</name>
<keyword evidence="9" id="KW-1185">Reference proteome</keyword>
<sequence length="334" mass="36666">MSWLLNTRNGWIAVILAALVFPMIVQNQYVLHVVTLAMIWAISVYGYNMNVGYIGSLSLAHVGFFAIGAYTLGLLTVKAGWGFWSSFAAALVLTAVIGFFVGLVSFRTKGHFFAIYTMCVGFIIYLVIGQWDSLTGGVRGLIGIPHPPPIGPITFDTLQSQYYLMLFFLAVTIFVAKWLRDSLTGRTFLAVRNSEELARAIGISPRKNQLLSFVISCFFAGLAGALYVSFIRFIGPEIANIVLGFEMLMYLIIGGIGTLAGPLVGTLLVVWLTQSLQFLQESRMILFGPLLVALVIFYPQGIVGGIAGWRNRRKRTPSQKREGKMPASKAEEVG</sequence>
<dbReference type="CDD" id="cd06581">
    <property type="entry name" value="TM_PBP1_LivM_like"/>
    <property type="match status" value="1"/>
</dbReference>
<dbReference type="PANTHER" id="PTHR30482:SF17">
    <property type="entry name" value="ABC TRANSPORTER ATP-BINDING PROTEIN"/>
    <property type="match status" value="1"/>
</dbReference>
<accession>A0A1G6IRE2</accession>
<keyword evidence="4 7" id="KW-1133">Transmembrane helix</keyword>
<dbReference type="Pfam" id="PF02653">
    <property type="entry name" value="BPD_transp_2"/>
    <property type="match status" value="1"/>
</dbReference>
<feature type="transmembrane region" description="Helical" evidence="7">
    <location>
        <begin position="83"/>
        <end position="106"/>
    </location>
</feature>
<evidence type="ECO:0000256" key="5">
    <source>
        <dbReference type="ARBA" id="ARBA00023136"/>
    </source>
</evidence>
<evidence type="ECO:0000256" key="7">
    <source>
        <dbReference type="SAM" id="Phobius"/>
    </source>
</evidence>
<keyword evidence="5 7" id="KW-0472">Membrane</keyword>
<dbReference type="RefSeq" id="WP_091566363.1">
    <property type="nucleotide sequence ID" value="NZ_FMZA01000003.1"/>
</dbReference>
<feature type="transmembrane region" description="Helical" evidence="7">
    <location>
        <begin position="59"/>
        <end position="77"/>
    </location>
</feature>
<dbReference type="InterPro" id="IPR001851">
    <property type="entry name" value="ABC_transp_permease"/>
</dbReference>
<dbReference type="Proteomes" id="UP000199387">
    <property type="component" value="Unassembled WGS sequence"/>
</dbReference>
<evidence type="ECO:0000256" key="3">
    <source>
        <dbReference type="ARBA" id="ARBA00022692"/>
    </source>
</evidence>
<evidence type="ECO:0000313" key="9">
    <source>
        <dbReference type="Proteomes" id="UP000199387"/>
    </source>
</evidence>
<feature type="compositionally biased region" description="Basic and acidic residues" evidence="6">
    <location>
        <begin position="319"/>
        <end position="334"/>
    </location>
</feature>
<evidence type="ECO:0000256" key="4">
    <source>
        <dbReference type="ARBA" id="ARBA00022989"/>
    </source>
</evidence>
<feature type="transmembrane region" description="Helical" evidence="7">
    <location>
        <begin position="113"/>
        <end position="131"/>
    </location>
</feature>
<feature type="transmembrane region" description="Helical" evidence="7">
    <location>
        <begin position="284"/>
        <end position="309"/>
    </location>
</feature>
<reference evidence="8 9" key="1">
    <citation type="submission" date="2016-10" db="EMBL/GenBank/DDBJ databases">
        <authorList>
            <person name="de Groot N.N."/>
        </authorList>
    </citation>
    <scope>NUCLEOTIDE SEQUENCE [LARGE SCALE GENOMIC DNA]</scope>
    <source>
        <strain evidence="8 9">DSM 45514</strain>
    </source>
</reference>
<keyword evidence="3 7" id="KW-0812">Transmembrane</keyword>
<dbReference type="GO" id="GO:0015658">
    <property type="term" value="F:branched-chain amino acid transmembrane transporter activity"/>
    <property type="evidence" value="ECO:0007669"/>
    <property type="project" value="InterPro"/>
</dbReference>
<feature type="transmembrane region" description="Helical" evidence="7">
    <location>
        <begin position="210"/>
        <end position="235"/>
    </location>
</feature>
<dbReference type="STRING" id="1236220.SAMN04488112_1037"/>
<feature type="transmembrane region" description="Helical" evidence="7">
    <location>
        <begin position="7"/>
        <end position="24"/>
    </location>
</feature>
<protein>
    <submittedName>
        <fullName evidence="8">Amino acid/amide ABC transporter membrane protein 2, HAAT family (TC 3.A.1.4.-)</fullName>
    </submittedName>
</protein>
<evidence type="ECO:0000256" key="6">
    <source>
        <dbReference type="SAM" id="MobiDB-lite"/>
    </source>
</evidence>
<gene>
    <name evidence="8" type="ORF">SAMN04488112_1037</name>
</gene>
<dbReference type="InterPro" id="IPR043428">
    <property type="entry name" value="LivM-like"/>
</dbReference>
<feature type="transmembrane region" description="Helical" evidence="7">
    <location>
        <begin position="247"/>
        <end position="272"/>
    </location>
</feature>
<dbReference type="OrthoDB" id="9789927at2"/>
<organism evidence="8 9">
    <name type="scientific">Melghirimyces thermohalophilus</name>
    <dbReference type="NCBI Taxonomy" id="1236220"/>
    <lineage>
        <taxon>Bacteria</taxon>
        <taxon>Bacillati</taxon>
        <taxon>Bacillota</taxon>
        <taxon>Bacilli</taxon>
        <taxon>Bacillales</taxon>
        <taxon>Thermoactinomycetaceae</taxon>
        <taxon>Melghirimyces</taxon>
    </lineage>
</organism>
<proteinExistence type="predicted"/>
<dbReference type="GO" id="GO:0005886">
    <property type="term" value="C:plasma membrane"/>
    <property type="evidence" value="ECO:0007669"/>
    <property type="project" value="UniProtKB-SubCell"/>
</dbReference>
<feature type="transmembrane region" description="Helical" evidence="7">
    <location>
        <begin position="30"/>
        <end position="47"/>
    </location>
</feature>
<dbReference type="PANTHER" id="PTHR30482">
    <property type="entry name" value="HIGH-AFFINITY BRANCHED-CHAIN AMINO ACID TRANSPORT SYSTEM PERMEASE"/>
    <property type="match status" value="1"/>
</dbReference>
<dbReference type="EMBL" id="FMZA01000003">
    <property type="protein sequence ID" value="SDC08595.1"/>
    <property type="molecule type" value="Genomic_DNA"/>
</dbReference>
<keyword evidence="2" id="KW-1003">Cell membrane</keyword>
<evidence type="ECO:0000256" key="1">
    <source>
        <dbReference type="ARBA" id="ARBA00004651"/>
    </source>
</evidence>